<dbReference type="InterPro" id="IPR039057">
    <property type="entry name" value="Spo22/ZIP4"/>
</dbReference>
<organism evidence="3 4">
    <name type="scientific">Ambispora gerdemannii</name>
    <dbReference type="NCBI Taxonomy" id="144530"/>
    <lineage>
        <taxon>Eukaryota</taxon>
        <taxon>Fungi</taxon>
        <taxon>Fungi incertae sedis</taxon>
        <taxon>Mucoromycota</taxon>
        <taxon>Glomeromycotina</taxon>
        <taxon>Glomeromycetes</taxon>
        <taxon>Archaeosporales</taxon>
        <taxon>Ambisporaceae</taxon>
        <taxon>Ambispora</taxon>
    </lineage>
</organism>
<dbReference type="SMART" id="SM00028">
    <property type="entry name" value="TPR"/>
    <property type="match status" value="2"/>
</dbReference>
<accession>A0A9N8V0R2</accession>
<dbReference type="PANTHER" id="PTHR40375">
    <property type="entry name" value="SPORULATION-SPECIFIC PROTEIN 22"/>
    <property type="match status" value="1"/>
</dbReference>
<dbReference type="PANTHER" id="PTHR40375:SF2">
    <property type="entry name" value="SPORULATION-SPECIFIC PROTEIN 22"/>
    <property type="match status" value="1"/>
</dbReference>
<proteinExistence type="predicted"/>
<dbReference type="Pfam" id="PF08631">
    <property type="entry name" value="SPO22"/>
    <property type="match status" value="1"/>
</dbReference>
<comment type="caution">
    <text evidence="3">The sequence shown here is derived from an EMBL/GenBank/DDBJ whole genome shotgun (WGS) entry which is preliminary data.</text>
</comment>
<dbReference type="InterPro" id="IPR011990">
    <property type="entry name" value="TPR-like_helical_dom_sf"/>
</dbReference>
<dbReference type="GO" id="GO:0051321">
    <property type="term" value="P:meiotic cell cycle"/>
    <property type="evidence" value="ECO:0007669"/>
    <property type="project" value="UniProtKB-KW"/>
</dbReference>
<dbReference type="AlphaFoldDB" id="A0A9N8V0R2"/>
<dbReference type="GO" id="GO:0090173">
    <property type="term" value="P:regulation of synaptonemal complex assembly"/>
    <property type="evidence" value="ECO:0007669"/>
    <property type="project" value="InterPro"/>
</dbReference>
<dbReference type="InterPro" id="IPR019734">
    <property type="entry name" value="TPR_rpt"/>
</dbReference>
<evidence type="ECO:0000256" key="1">
    <source>
        <dbReference type="ARBA" id="ARBA00023254"/>
    </source>
</evidence>
<dbReference type="SUPFAM" id="SSF48452">
    <property type="entry name" value="TPR-like"/>
    <property type="match status" value="2"/>
</dbReference>
<evidence type="ECO:0000313" key="4">
    <source>
        <dbReference type="Proteomes" id="UP000789831"/>
    </source>
</evidence>
<dbReference type="OrthoDB" id="65716at2759"/>
<evidence type="ECO:0000256" key="2">
    <source>
        <dbReference type="ARBA" id="ARBA00031845"/>
    </source>
</evidence>
<dbReference type="EMBL" id="CAJVPL010000007">
    <property type="protein sequence ID" value="CAG8433498.1"/>
    <property type="molecule type" value="Genomic_DNA"/>
</dbReference>
<protein>
    <recommendedName>
        <fullName evidence="2">Protein ZIP4 homolog</fullName>
    </recommendedName>
</protein>
<dbReference type="Proteomes" id="UP000789831">
    <property type="component" value="Unassembled WGS sequence"/>
</dbReference>
<dbReference type="Gene3D" id="1.25.40.10">
    <property type="entry name" value="Tetratricopeptide repeat domain"/>
    <property type="match status" value="2"/>
</dbReference>
<name>A0A9N8V0R2_9GLOM</name>
<sequence length="1008" mass="114335">MSIKSDGDNFPFSLPKKAGASNSFSPSTVYSTQELLNIDTDNNNSRGESVGTDHGGNSEVLVRRLKSQFESISALVKDVHEKLNKDLLDIKSVQDTLDEISRNVEKFKNLQKLTRNFEFADDMDEIGNYLFFLPFNIFLCVGLWNTSIAMKANVSNDNGREFKPELIALIRQVGLAMIDAGSFVIQDEKIIVKLLTLATKVGKAWLDCGRSDKADEVLRSANSYEDGVLNIQNDSNTVQLSKCSALVLYYAYRAEAAWKLANSHVANLMIQHATGNIEILCQVCFNIGNQASREGKTGDAIKWLRKCHDLMTDHMKEKDISRTKLLTNTLNILAISYLKNSTHDESSLNLAENSINLCLEEEPTNILASSLKIKILKLQNVTNVTFEETFLRLMKTTNRLLNKENFKMYEGNFDSIKIINSLIISTHNSPTLALSGLDILLEDTLSDNCNIQYIEKAIVAKFHIIGNASCQTLLSLDDAVQSVQVSLDYEQRHGIVISHKAKVACQLILWQSGDRNYMTQKHDIARKWYNLAYKWLASNQLDGKNAATLQRKIALCHLETNHLSDAIEAIQQAKIHEPNCAANFFILYHIAMERGQLAEAIQYLHDMCKGENFHSNMLAMAANEAYQKSNKEVLVEALKEILLKHKKGDDTANVDILVLLRCLIRLTHSSLMSGNDVEKKLVKNHICGYFEIAWNIGLEFCENCEENSDTHAIKLFEIALKFLNSYPEETTENIKRKKICFFTTLSARIFLARQQKAVSEKKDLFQQSLKDIQNYRKFQTKLGKRKRTINDVDEENPDAESIKAAEKSETDALLVLLFEFEAKVNLCLWNELQAILDSAAAYDFDIPSKIYERMAELLIEENECPSGVIFATLQALLDSIMKGTQIDLEQFSRWFRMLVITALVKGKQTALQYFTQALDILNDCSKGKYPEEEIQWLMVTAWNCGIDYYSSNDYPQAKKWCEIAMSFCKYAENGQLYEKEMRKSYGEIMKNFDFGGRGSGDDDSFNLL</sequence>
<evidence type="ECO:0000313" key="3">
    <source>
        <dbReference type="EMBL" id="CAG8433498.1"/>
    </source>
</evidence>
<gene>
    <name evidence="3" type="ORF">AGERDE_LOCUS153</name>
</gene>
<keyword evidence="1" id="KW-0469">Meiosis</keyword>
<reference evidence="3" key="1">
    <citation type="submission" date="2021-06" db="EMBL/GenBank/DDBJ databases">
        <authorList>
            <person name="Kallberg Y."/>
            <person name="Tangrot J."/>
            <person name="Rosling A."/>
        </authorList>
    </citation>
    <scope>NUCLEOTIDE SEQUENCE</scope>
    <source>
        <strain evidence="3">MT106</strain>
    </source>
</reference>
<keyword evidence="4" id="KW-1185">Reference proteome</keyword>
<dbReference type="InterPro" id="IPR013940">
    <property type="entry name" value="Spo22/ZIP4/TEX11"/>
</dbReference>